<keyword evidence="1" id="KW-0732">Signal</keyword>
<comment type="caution">
    <text evidence="2">The sequence shown here is derived from an EMBL/GenBank/DDBJ whole genome shotgun (WGS) entry which is preliminary data.</text>
</comment>
<name>A0AAN9Z9G6_9ORTH</name>
<evidence type="ECO:0000313" key="3">
    <source>
        <dbReference type="Proteomes" id="UP001378592"/>
    </source>
</evidence>
<feature type="signal peptide" evidence="1">
    <location>
        <begin position="1"/>
        <end position="28"/>
    </location>
</feature>
<keyword evidence="3" id="KW-1185">Reference proteome</keyword>
<reference evidence="2 3" key="1">
    <citation type="submission" date="2024-03" db="EMBL/GenBank/DDBJ databases">
        <title>The genome assembly and annotation of the cricket Gryllus longicercus Weissman &amp; Gray.</title>
        <authorList>
            <person name="Szrajer S."/>
            <person name="Gray D."/>
            <person name="Ylla G."/>
        </authorList>
    </citation>
    <scope>NUCLEOTIDE SEQUENCE [LARGE SCALE GENOMIC DNA]</scope>
    <source>
        <strain evidence="2">DAG 2021-001</strain>
        <tissue evidence="2">Whole body minus gut</tissue>
    </source>
</reference>
<feature type="chain" id="PRO_5042933288" description="Trissin" evidence="1">
    <location>
        <begin position="29"/>
        <end position="115"/>
    </location>
</feature>
<dbReference type="AlphaFoldDB" id="A0AAN9Z9G6"/>
<evidence type="ECO:0000256" key="1">
    <source>
        <dbReference type="SAM" id="SignalP"/>
    </source>
</evidence>
<dbReference type="EMBL" id="JAZDUA010000115">
    <property type="protein sequence ID" value="KAK7867584.1"/>
    <property type="molecule type" value="Genomic_DNA"/>
</dbReference>
<gene>
    <name evidence="2" type="ORF">R5R35_014790</name>
</gene>
<evidence type="ECO:0008006" key="4">
    <source>
        <dbReference type="Google" id="ProtNLM"/>
    </source>
</evidence>
<sequence>MVHLSHFATLLSGLLLLAALGRLGGADACDICGRECMGSCGDTRTFVTCCYNYLRKRGVGPVGTAPLGLAPLAAAASDYAGPAPPPPALRPRAAAFHLRPPSPPAAAAAVALYDD</sequence>
<accession>A0AAN9Z9G6</accession>
<evidence type="ECO:0000313" key="2">
    <source>
        <dbReference type="EMBL" id="KAK7867584.1"/>
    </source>
</evidence>
<proteinExistence type="predicted"/>
<organism evidence="2 3">
    <name type="scientific">Gryllus longicercus</name>
    <dbReference type="NCBI Taxonomy" id="2509291"/>
    <lineage>
        <taxon>Eukaryota</taxon>
        <taxon>Metazoa</taxon>
        <taxon>Ecdysozoa</taxon>
        <taxon>Arthropoda</taxon>
        <taxon>Hexapoda</taxon>
        <taxon>Insecta</taxon>
        <taxon>Pterygota</taxon>
        <taxon>Neoptera</taxon>
        <taxon>Polyneoptera</taxon>
        <taxon>Orthoptera</taxon>
        <taxon>Ensifera</taxon>
        <taxon>Gryllidea</taxon>
        <taxon>Grylloidea</taxon>
        <taxon>Gryllidae</taxon>
        <taxon>Gryllinae</taxon>
        <taxon>Gryllus</taxon>
    </lineage>
</organism>
<protein>
    <recommendedName>
        <fullName evidence="4">Trissin</fullName>
    </recommendedName>
</protein>
<dbReference type="Proteomes" id="UP001378592">
    <property type="component" value="Unassembled WGS sequence"/>
</dbReference>